<sequence length="252" mass="26358">MVQAVAPGRALTSFLVLSALASRFCSAFVAPRLGGPAPLRAFLRRSTPTFARAAATASIPPVNAGKRPTSLMMAGEGSKTRVLFVCLGNICRSPTAEAVFKQVTSKAGDADKFEIDSCGTGGGNPSWYKEGGESYHTGDSPDARMTAAAAKRGVMLSGASRPLTPGDFDKFDLVVGMDAANTKAMSTAAEHWGKSQEAISKLRTMTSYCRSSGDVKSVPDPYYGGPQGFETVLDLLDDACQGLLEKCRAGDA</sequence>
<dbReference type="InterPro" id="IPR023485">
    <property type="entry name" value="Ptyr_pPase"/>
</dbReference>
<proteinExistence type="predicted"/>
<dbReference type="OrthoDB" id="3388at2759"/>
<dbReference type="SMART" id="SM00226">
    <property type="entry name" value="LMWPc"/>
    <property type="match status" value="1"/>
</dbReference>
<protein>
    <submittedName>
        <fullName evidence="3">Protein tyrosine phosphatase</fullName>
    </submittedName>
</protein>
<dbReference type="EMBL" id="FN648630">
    <property type="protein sequence ID" value="CBN74838.1"/>
    <property type="molecule type" value="Genomic_DNA"/>
</dbReference>
<dbReference type="InterPro" id="IPR052995">
    <property type="entry name" value="LMW-PTP"/>
</dbReference>
<dbReference type="OMA" id="MCTYCKQ"/>
<dbReference type="SUPFAM" id="SSF52788">
    <property type="entry name" value="Phosphotyrosine protein phosphatases I"/>
    <property type="match status" value="1"/>
</dbReference>
<dbReference type="AlphaFoldDB" id="D8LN75"/>
<keyword evidence="4" id="KW-1185">Reference proteome</keyword>
<dbReference type="eggNOG" id="KOG3217">
    <property type="taxonomic scope" value="Eukaryota"/>
</dbReference>
<feature type="domain" description="Phosphotyrosine protein phosphatase I" evidence="2">
    <location>
        <begin position="80"/>
        <end position="246"/>
    </location>
</feature>
<evidence type="ECO:0000313" key="3">
    <source>
        <dbReference type="EMBL" id="CBN74838.1"/>
    </source>
</evidence>
<name>D8LN75_ECTSI</name>
<dbReference type="PANTHER" id="PTHR47439">
    <property type="entry name" value="LOW MOLECULAR WEIGHT PHOSPHOTYROSINE PROTEIN PHOSPHATASE-RELATED"/>
    <property type="match status" value="1"/>
</dbReference>
<dbReference type="Gene3D" id="3.40.50.2300">
    <property type="match status" value="1"/>
</dbReference>
<gene>
    <name evidence="3" type="primary">PTP</name>
    <name evidence="3" type="ORF">Esi_0043_0133</name>
</gene>
<dbReference type="CDD" id="cd16343">
    <property type="entry name" value="LMWPTP"/>
    <property type="match status" value="1"/>
</dbReference>
<evidence type="ECO:0000256" key="1">
    <source>
        <dbReference type="SAM" id="SignalP"/>
    </source>
</evidence>
<evidence type="ECO:0000259" key="2">
    <source>
        <dbReference type="SMART" id="SM00226"/>
    </source>
</evidence>
<dbReference type="InterPro" id="IPR036196">
    <property type="entry name" value="Ptyr_pPase_sf"/>
</dbReference>
<evidence type="ECO:0000313" key="4">
    <source>
        <dbReference type="Proteomes" id="UP000002630"/>
    </source>
</evidence>
<reference evidence="3 4" key="1">
    <citation type="journal article" date="2010" name="Nature">
        <title>The Ectocarpus genome and the independent evolution of multicellularity in brown algae.</title>
        <authorList>
            <person name="Cock J.M."/>
            <person name="Sterck L."/>
            <person name="Rouze P."/>
            <person name="Scornet D."/>
            <person name="Allen A.E."/>
            <person name="Amoutzias G."/>
            <person name="Anthouard V."/>
            <person name="Artiguenave F."/>
            <person name="Aury J.M."/>
            <person name="Badger J.H."/>
            <person name="Beszteri B."/>
            <person name="Billiau K."/>
            <person name="Bonnet E."/>
            <person name="Bothwell J.H."/>
            <person name="Bowler C."/>
            <person name="Boyen C."/>
            <person name="Brownlee C."/>
            <person name="Carrano C.J."/>
            <person name="Charrier B."/>
            <person name="Cho G.Y."/>
            <person name="Coelho S.M."/>
            <person name="Collen J."/>
            <person name="Corre E."/>
            <person name="Da Silva C."/>
            <person name="Delage L."/>
            <person name="Delaroque N."/>
            <person name="Dittami S.M."/>
            <person name="Doulbeau S."/>
            <person name="Elias M."/>
            <person name="Farnham G."/>
            <person name="Gachon C.M."/>
            <person name="Gschloessl B."/>
            <person name="Heesch S."/>
            <person name="Jabbari K."/>
            <person name="Jubin C."/>
            <person name="Kawai H."/>
            <person name="Kimura K."/>
            <person name="Kloareg B."/>
            <person name="Kupper F.C."/>
            <person name="Lang D."/>
            <person name="Le Bail A."/>
            <person name="Leblanc C."/>
            <person name="Lerouge P."/>
            <person name="Lohr M."/>
            <person name="Lopez P.J."/>
            <person name="Martens C."/>
            <person name="Maumus F."/>
            <person name="Michel G."/>
            <person name="Miranda-Saavedra D."/>
            <person name="Morales J."/>
            <person name="Moreau H."/>
            <person name="Motomura T."/>
            <person name="Nagasato C."/>
            <person name="Napoli C.A."/>
            <person name="Nelson D.R."/>
            <person name="Nyvall-Collen P."/>
            <person name="Peters A.F."/>
            <person name="Pommier C."/>
            <person name="Potin P."/>
            <person name="Poulain J."/>
            <person name="Quesneville H."/>
            <person name="Read B."/>
            <person name="Rensing S.A."/>
            <person name="Ritter A."/>
            <person name="Rousvoal S."/>
            <person name="Samanta M."/>
            <person name="Samson G."/>
            <person name="Schroeder D.C."/>
            <person name="Segurens B."/>
            <person name="Strittmatter M."/>
            <person name="Tonon T."/>
            <person name="Tregear J.W."/>
            <person name="Valentin K."/>
            <person name="von Dassow P."/>
            <person name="Yamagishi T."/>
            <person name="Van de Peer Y."/>
            <person name="Wincker P."/>
        </authorList>
    </citation>
    <scope>NUCLEOTIDE SEQUENCE [LARGE SCALE GENOMIC DNA]</scope>
    <source>
        <strain evidence="4">Ec32 / CCAP1310/4</strain>
    </source>
</reference>
<dbReference type="InParanoid" id="D8LN75"/>
<dbReference type="STRING" id="2880.D8LN75"/>
<dbReference type="PANTHER" id="PTHR47439:SF1">
    <property type="entry name" value="ACID PHOSPHATASE"/>
    <property type="match status" value="1"/>
</dbReference>
<feature type="signal peptide" evidence="1">
    <location>
        <begin position="1"/>
        <end position="27"/>
    </location>
</feature>
<dbReference type="Proteomes" id="UP000002630">
    <property type="component" value="Linkage Group LG03"/>
</dbReference>
<accession>D8LN75</accession>
<dbReference type="EMBL" id="FN649728">
    <property type="protein sequence ID" value="CBN74838.1"/>
    <property type="molecule type" value="Genomic_DNA"/>
</dbReference>
<dbReference type="Pfam" id="PF01451">
    <property type="entry name" value="LMWPc"/>
    <property type="match status" value="1"/>
</dbReference>
<keyword evidence="1" id="KW-0732">Signal</keyword>
<organism evidence="3 4">
    <name type="scientific">Ectocarpus siliculosus</name>
    <name type="common">Brown alga</name>
    <name type="synonym">Conferva siliculosa</name>
    <dbReference type="NCBI Taxonomy" id="2880"/>
    <lineage>
        <taxon>Eukaryota</taxon>
        <taxon>Sar</taxon>
        <taxon>Stramenopiles</taxon>
        <taxon>Ochrophyta</taxon>
        <taxon>PX clade</taxon>
        <taxon>Phaeophyceae</taxon>
        <taxon>Ectocarpales</taxon>
        <taxon>Ectocarpaceae</taxon>
        <taxon>Ectocarpus</taxon>
    </lineage>
</organism>
<feature type="chain" id="PRO_5003117319" evidence="1">
    <location>
        <begin position="28"/>
        <end position="252"/>
    </location>
</feature>